<dbReference type="RefSeq" id="WP_070236433.1">
    <property type="nucleotide sequence ID" value="NZ_CP017478.1"/>
</dbReference>
<protein>
    <submittedName>
        <fullName evidence="1">Glutamine cyclotransferase</fullName>
    </submittedName>
</protein>
<sequence length="343" mass="39544">MSFKQILPFLLIVTIITSCKTEYNFSLKTPKKLNINNKLNITFNDKNKNSIDSVQFSIDNNIIKTGTNLTTKIDISDYKLGRHTVNAVVFYEGKTKKVTNTIYFLADEEPVVYDYKVINTFPHDKNAYTQGLEIHNGFLYESTGHRGKSTLRKVELTTGKVLKQINLDNQYFGEGITKFGDEIFMLTWQKGVGFIYDFNSFEQKNTFKYKNSIEGWGLTNNGEKLIKTDGTERIWFLNPSNQAEESYIEAYTNKRKVEKLNELEYIDGKIYANIYQQNSILIVDSNSGKIEGVANLNGLRDMVEQHPQLDVLNGIAYDKETKKLYVTGKNWSKLFEIELIKRN</sequence>
<dbReference type="EMBL" id="CP017478">
    <property type="protein sequence ID" value="AOW20295.1"/>
    <property type="molecule type" value="Genomic_DNA"/>
</dbReference>
<dbReference type="KEGG" id="lul:LPB138_06210"/>
<dbReference type="GO" id="GO:0016603">
    <property type="term" value="F:glutaminyl-peptide cyclotransferase activity"/>
    <property type="evidence" value="ECO:0007669"/>
    <property type="project" value="InterPro"/>
</dbReference>
<dbReference type="Pfam" id="PF05096">
    <property type="entry name" value="Glu_cyclase_2"/>
    <property type="match status" value="1"/>
</dbReference>
<dbReference type="SUPFAM" id="SSF50969">
    <property type="entry name" value="YVTN repeat-like/Quinoprotein amine dehydrogenase"/>
    <property type="match status" value="1"/>
</dbReference>
<dbReference type="OrthoDB" id="9783700at2"/>
<dbReference type="STRING" id="1850246.LPB138_06210"/>
<proteinExistence type="predicted"/>
<dbReference type="AlphaFoldDB" id="A0A1D8P6U7"/>
<accession>A0A1D8P6U7</accession>
<keyword evidence="1" id="KW-0808">Transferase</keyword>
<organism evidence="1 2">
    <name type="scientific">Urechidicola croceus</name>
    <dbReference type="NCBI Taxonomy" id="1850246"/>
    <lineage>
        <taxon>Bacteria</taxon>
        <taxon>Pseudomonadati</taxon>
        <taxon>Bacteroidota</taxon>
        <taxon>Flavobacteriia</taxon>
        <taxon>Flavobacteriales</taxon>
        <taxon>Flavobacteriaceae</taxon>
        <taxon>Urechidicola</taxon>
    </lineage>
</organism>
<dbReference type="InterPro" id="IPR011044">
    <property type="entry name" value="Quino_amine_DH_bsu"/>
</dbReference>
<evidence type="ECO:0000313" key="1">
    <source>
        <dbReference type="EMBL" id="AOW20295.1"/>
    </source>
</evidence>
<name>A0A1D8P6U7_9FLAO</name>
<gene>
    <name evidence="1" type="ORF">LPB138_06210</name>
</gene>
<dbReference type="PROSITE" id="PS51257">
    <property type="entry name" value="PROKAR_LIPOPROTEIN"/>
    <property type="match status" value="1"/>
</dbReference>
<dbReference type="Proteomes" id="UP000176050">
    <property type="component" value="Chromosome"/>
</dbReference>
<evidence type="ECO:0000313" key="2">
    <source>
        <dbReference type="Proteomes" id="UP000176050"/>
    </source>
</evidence>
<dbReference type="PANTHER" id="PTHR31270">
    <property type="entry name" value="GLUTAMINYL-PEPTIDE CYCLOTRANSFERASE"/>
    <property type="match status" value="1"/>
</dbReference>
<dbReference type="InterPro" id="IPR007788">
    <property type="entry name" value="QCT"/>
</dbReference>
<reference evidence="1 2" key="1">
    <citation type="submission" date="2016-10" db="EMBL/GenBank/DDBJ databases">
        <title>Lutibacter sp. LPB0138, isolated from marine gastropod.</title>
        <authorList>
            <person name="Kim E."/>
            <person name="Yi H."/>
        </authorList>
    </citation>
    <scope>NUCLEOTIDE SEQUENCE [LARGE SCALE GENOMIC DNA]</scope>
    <source>
        <strain evidence="1 2">LPB0138</strain>
    </source>
</reference>
<dbReference type="PANTHER" id="PTHR31270:SF1">
    <property type="entry name" value="GLUTAMINYL-PEPTIDE CYCLOTRANSFERASE"/>
    <property type="match status" value="1"/>
</dbReference>
<keyword evidence="2" id="KW-1185">Reference proteome</keyword>